<keyword evidence="3" id="KW-1185">Reference proteome</keyword>
<name>A0A9D3XJI2_9SAUR</name>
<reference evidence="2" key="1">
    <citation type="submission" date="2021-09" db="EMBL/GenBank/DDBJ databases">
        <title>The genome of Mauremys mutica provides insights into the evolution of semi-aquatic lifestyle.</title>
        <authorList>
            <person name="Gong S."/>
            <person name="Gao Y."/>
        </authorList>
    </citation>
    <scope>NUCLEOTIDE SEQUENCE</scope>
    <source>
        <strain evidence="2">MM-2020</strain>
        <tissue evidence="2">Muscle</tissue>
    </source>
</reference>
<evidence type="ECO:0000256" key="1">
    <source>
        <dbReference type="SAM" id="MobiDB-lite"/>
    </source>
</evidence>
<feature type="region of interest" description="Disordered" evidence="1">
    <location>
        <begin position="1"/>
        <end position="31"/>
    </location>
</feature>
<sequence>MRERERSRSEEKSRGEKIDWTPYGPQENPRHKARSCCRICGLQDDKEDQSLQDVCRYSSLRVSILYGYEKMCLWSLNPSRQLSKVISCYGFHCLGCINRLLKLHSLLPHAKPGIL</sequence>
<evidence type="ECO:0000313" key="3">
    <source>
        <dbReference type="Proteomes" id="UP000827986"/>
    </source>
</evidence>
<comment type="caution">
    <text evidence="2">The sequence shown here is derived from an EMBL/GenBank/DDBJ whole genome shotgun (WGS) entry which is preliminary data.</text>
</comment>
<organism evidence="2 3">
    <name type="scientific">Mauremys mutica</name>
    <name type="common">yellowpond turtle</name>
    <dbReference type="NCBI Taxonomy" id="74926"/>
    <lineage>
        <taxon>Eukaryota</taxon>
        <taxon>Metazoa</taxon>
        <taxon>Chordata</taxon>
        <taxon>Craniata</taxon>
        <taxon>Vertebrata</taxon>
        <taxon>Euteleostomi</taxon>
        <taxon>Archelosauria</taxon>
        <taxon>Testudinata</taxon>
        <taxon>Testudines</taxon>
        <taxon>Cryptodira</taxon>
        <taxon>Durocryptodira</taxon>
        <taxon>Testudinoidea</taxon>
        <taxon>Geoemydidae</taxon>
        <taxon>Geoemydinae</taxon>
        <taxon>Mauremys</taxon>
    </lineage>
</organism>
<dbReference type="AlphaFoldDB" id="A0A9D3XJI2"/>
<dbReference type="EMBL" id="JAHDVG010000470">
    <property type="protein sequence ID" value="KAH1180280.1"/>
    <property type="molecule type" value="Genomic_DNA"/>
</dbReference>
<feature type="compositionally biased region" description="Basic and acidic residues" evidence="1">
    <location>
        <begin position="1"/>
        <end position="19"/>
    </location>
</feature>
<protein>
    <submittedName>
        <fullName evidence="2">Uncharacterized protein</fullName>
    </submittedName>
</protein>
<gene>
    <name evidence="2" type="ORF">KIL84_009116</name>
</gene>
<evidence type="ECO:0000313" key="2">
    <source>
        <dbReference type="EMBL" id="KAH1180280.1"/>
    </source>
</evidence>
<proteinExistence type="predicted"/>
<accession>A0A9D3XJI2</accession>
<dbReference type="Proteomes" id="UP000827986">
    <property type="component" value="Unassembled WGS sequence"/>
</dbReference>